<dbReference type="AlphaFoldDB" id="A0A640V0C9"/>
<protein>
    <submittedName>
        <fullName evidence="1">Uncharacterized protein</fullName>
    </submittedName>
</protein>
<keyword evidence="2" id="KW-1185">Reference proteome</keyword>
<organism evidence="1 2">
    <name type="scientific">Streptomyces tubercidicus</name>
    <dbReference type="NCBI Taxonomy" id="47759"/>
    <lineage>
        <taxon>Bacteria</taxon>
        <taxon>Bacillati</taxon>
        <taxon>Actinomycetota</taxon>
        <taxon>Actinomycetes</taxon>
        <taxon>Kitasatosporales</taxon>
        <taxon>Streptomycetaceae</taxon>
        <taxon>Streptomyces</taxon>
    </lineage>
</organism>
<reference evidence="1 2" key="1">
    <citation type="submission" date="2019-12" db="EMBL/GenBank/DDBJ databases">
        <title>Whole genome shotgun sequence of Streptomyces tubercidicus NBRC 13090.</title>
        <authorList>
            <person name="Ichikawa N."/>
            <person name="Kimura A."/>
            <person name="Kitahashi Y."/>
            <person name="Komaki H."/>
            <person name="Tamura T."/>
        </authorList>
    </citation>
    <scope>NUCLEOTIDE SEQUENCE [LARGE SCALE GENOMIC DNA]</scope>
    <source>
        <strain evidence="1 2">NBRC 13090</strain>
    </source>
</reference>
<proteinExistence type="predicted"/>
<evidence type="ECO:0000313" key="1">
    <source>
        <dbReference type="EMBL" id="GFE40365.1"/>
    </source>
</evidence>
<gene>
    <name evidence="1" type="ORF">Stube_50380</name>
</gene>
<name>A0A640V0C9_9ACTN</name>
<dbReference type="EMBL" id="BLIR01000001">
    <property type="protein sequence ID" value="GFE40365.1"/>
    <property type="molecule type" value="Genomic_DNA"/>
</dbReference>
<sequence>MFEGSPPRLLPWTRQDGGPCYLSTDDPDSRLSVLADTVEADQLAAAEALLDDLPVRPPAPGADAQELWRLIAVLCAALRDVLRIAVSRGQRLPEPCDHGESRLCEARTCCRACRQRIYL</sequence>
<evidence type="ECO:0000313" key="2">
    <source>
        <dbReference type="Proteomes" id="UP000431826"/>
    </source>
</evidence>
<dbReference type="Proteomes" id="UP000431826">
    <property type="component" value="Unassembled WGS sequence"/>
</dbReference>
<accession>A0A640V0C9</accession>
<comment type="caution">
    <text evidence="1">The sequence shown here is derived from an EMBL/GenBank/DDBJ whole genome shotgun (WGS) entry which is preliminary data.</text>
</comment>